<name>A0ABT7MWD5_9MICO</name>
<gene>
    <name evidence="2" type="ORF">QSV35_05395</name>
</gene>
<organism evidence="2 3">
    <name type="scientific">Microbacterium candidum</name>
    <dbReference type="NCBI Taxonomy" id="3041922"/>
    <lineage>
        <taxon>Bacteria</taxon>
        <taxon>Bacillati</taxon>
        <taxon>Actinomycetota</taxon>
        <taxon>Actinomycetes</taxon>
        <taxon>Micrococcales</taxon>
        <taxon>Microbacteriaceae</taxon>
        <taxon>Microbacterium</taxon>
    </lineage>
</organism>
<reference evidence="2 3" key="1">
    <citation type="submission" date="2023-06" db="EMBL/GenBank/DDBJ databases">
        <title>Microbacterium sp. nov., isolated from a waste landfill.</title>
        <authorList>
            <person name="Wen W."/>
        </authorList>
    </citation>
    <scope>NUCLEOTIDE SEQUENCE [LARGE SCALE GENOMIC DNA]</scope>
    <source>
        <strain evidence="2 3">ASV49</strain>
    </source>
</reference>
<dbReference type="InterPro" id="IPR029068">
    <property type="entry name" value="Glyas_Bleomycin-R_OHBP_Dase"/>
</dbReference>
<evidence type="ECO:0000313" key="2">
    <source>
        <dbReference type="EMBL" id="MDL9978755.1"/>
    </source>
</evidence>
<dbReference type="RefSeq" id="WP_286287445.1">
    <property type="nucleotide sequence ID" value="NZ_JASXSZ010000001.1"/>
</dbReference>
<keyword evidence="3" id="KW-1185">Reference proteome</keyword>
<accession>A0ABT7MWD5</accession>
<evidence type="ECO:0000313" key="3">
    <source>
        <dbReference type="Proteomes" id="UP001235064"/>
    </source>
</evidence>
<dbReference type="SUPFAM" id="SSF54593">
    <property type="entry name" value="Glyoxalase/Bleomycin resistance protein/Dihydroxybiphenyl dioxygenase"/>
    <property type="match status" value="1"/>
</dbReference>
<dbReference type="Pfam" id="PF00903">
    <property type="entry name" value="Glyoxalase"/>
    <property type="match status" value="1"/>
</dbReference>
<dbReference type="Proteomes" id="UP001235064">
    <property type="component" value="Unassembled WGS sequence"/>
</dbReference>
<dbReference type="Gene3D" id="3.10.180.10">
    <property type="entry name" value="2,3-Dihydroxybiphenyl 1,2-Dioxygenase, domain 1"/>
    <property type="match status" value="1"/>
</dbReference>
<proteinExistence type="predicted"/>
<protein>
    <submittedName>
        <fullName evidence="2">VOC family protein</fullName>
    </submittedName>
</protein>
<feature type="domain" description="VOC" evidence="1">
    <location>
        <begin position="3"/>
        <end position="122"/>
    </location>
</feature>
<evidence type="ECO:0000259" key="1">
    <source>
        <dbReference type="PROSITE" id="PS51819"/>
    </source>
</evidence>
<dbReference type="InterPro" id="IPR037523">
    <property type="entry name" value="VOC_core"/>
</dbReference>
<comment type="caution">
    <text evidence="2">The sequence shown here is derived from an EMBL/GenBank/DDBJ whole genome shotgun (WGS) entry which is preliminary data.</text>
</comment>
<dbReference type="PROSITE" id="PS51819">
    <property type="entry name" value="VOC"/>
    <property type="match status" value="1"/>
</dbReference>
<dbReference type="EMBL" id="JASXSZ010000001">
    <property type="protein sequence ID" value="MDL9978755.1"/>
    <property type="molecule type" value="Genomic_DNA"/>
</dbReference>
<sequence>MTEFLRCEVFAADLDATADFYTRVLGFRIMRDGRDQEWGYLALERGSVRVGAARRAATSAVEHRRPPVGVELVLEVDDLPAERRRIADAGWNVVDEIATQPWGLTDFRLLDPDGYYWRLTTRE</sequence>
<dbReference type="InterPro" id="IPR004360">
    <property type="entry name" value="Glyas_Fos-R_dOase_dom"/>
</dbReference>